<keyword evidence="9" id="KW-0812">Transmembrane</keyword>
<feature type="transmembrane region" description="Helical" evidence="9">
    <location>
        <begin position="182"/>
        <end position="199"/>
    </location>
</feature>
<name>A0AB39R7N2_9ACTN</name>
<keyword evidence="4" id="KW-0808">Transferase</keyword>
<feature type="transmembrane region" description="Helical" evidence="9">
    <location>
        <begin position="38"/>
        <end position="54"/>
    </location>
</feature>
<evidence type="ECO:0000256" key="3">
    <source>
        <dbReference type="ARBA" id="ARBA00022553"/>
    </source>
</evidence>
<dbReference type="EMBL" id="CP163443">
    <property type="protein sequence ID" value="XDQ51024.1"/>
    <property type="molecule type" value="Genomic_DNA"/>
</dbReference>
<comment type="catalytic activity">
    <reaction evidence="1">
        <text>ATP + protein L-histidine = ADP + protein N-phospho-L-histidine.</text>
        <dbReference type="EC" id="2.7.13.3"/>
    </reaction>
</comment>
<evidence type="ECO:0000256" key="6">
    <source>
        <dbReference type="ARBA" id="ARBA00022777"/>
    </source>
</evidence>
<dbReference type="PROSITE" id="PS51257">
    <property type="entry name" value="PROKAR_LIPOPROTEIN"/>
    <property type="match status" value="1"/>
</dbReference>
<feature type="transmembrane region" description="Helical" evidence="9">
    <location>
        <begin position="12"/>
        <end position="32"/>
    </location>
</feature>
<feature type="transmembrane region" description="Helical" evidence="9">
    <location>
        <begin position="93"/>
        <end position="117"/>
    </location>
</feature>
<evidence type="ECO:0000259" key="10">
    <source>
        <dbReference type="Pfam" id="PF02518"/>
    </source>
</evidence>
<dbReference type="Gene3D" id="1.20.5.1930">
    <property type="match status" value="1"/>
</dbReference>
<evidence type="ECO:0000256" key="5">
    <source>
        <dbReference type="ARBA" id="ARBA00022741"/>
    </source>
</evidence>
<feature type="domain" description="Signal transduction histidine kinase subgroup 3 dimerisation and phosphoacceptor" evidence="11">
    <location>
        <begin position="496"/>
        <end position="561"/>
    </location>
</feature>
<evidence type="ECO:0000313" key="13">
    <source>
        <dbReference type="EMBL" id="XDQ51042.1"/>
    </source>
</evidence>
<dbReference type="EMBL" id="CP163443">
    <property type="protein sequence ID" value="XDQ51042.1"/>
    <property type="molecule type" value="Genomic_DNA"/>
</dbReference>
<feature type="transmembrane region" description="Helical" evidence="9">
    <location>
        <begin position="61"/>
        <end position="81"/>
    </location>
</feature>
<dbReference type="InterPro" id="IPR036890">
    <property type="entry name" value="HATPase_C_sf"/>
</dbReference>
<evidence type="ECO:0000259" key="11">
    <source>
        <dbReference type="Pfam" id="PF07730"/>
    </source>
</evidence>
<gene>
    <name evidence="12" type="ORF">AB5J53_04700</name>
    <name evidence="13" type="ORF">AB5J53_04810</name>
</gene>
<dbReference type="RefSeq" id="WP_369244370.1">
    <property type="nucleotide sequence ID" value="NZ_CP163443.1"/>
</dbReference>
<accession>A0AB39R7N2</accession>
<keyword evidence="6 12" id="KW-0418">Kinase</keyword>
<dbReference type="SUPFAM" id="SSF55874">
    <property type="entry name" value="ATPase domain of HSP90 chaperone/DNA topoisomerase II/histidine kinase"/>
    <property type="match status" value="1"/>
</dbReference>
<keyword evidence="9" id="KW-1133">Transmembrane helix</keyword>
<dbReference type="InterPro" id="IPR050482">
    <property type="entry name" value="Sensor_HK_TwoCompSys"/>
</dbReference>
<feature type="transmembrane region" description="Helical" evidence="9">
    <location>
        <begin position="236"/>
        <end position="254"/>
    </location>
</feature>
<dbReference type="GO" id="GO:0046983">
    <property type="term" value="F:protein dimerization activity"/>
    <property type="evidence" value="ECO:0007669"/>
    <property type="project" value="InterPro"/>
</dbReference>
<dbReference type="InterPro" id="IPR011712">
    <property type="entry name" value="Sig_transdc_His_kin_sub3_dim/P"/>
</dbReference>
<feature type="transmembrane region" description="Helical" evidence="9">
    <location>
        <begin position="266"/>
        <end position="287"/>
    </location>
</feature>
<dbReference type="PANTHER" id="PTHR24421:SF10">
    <property type="entry name" value="NITRATE_NITRITE SENSOR PROTEIN NARQ"/>
    <property type="match status" value="1"/>
</dbReference>
<sequence length="684" mass="72107">MIAPRRPRIAPLGLGLVSGALVAGGFACGVFVPNLHNGLIAATFTAVGVFVLDRRPGHREGWLFLATGVAHAVMFFGRQYAAGSAGTGEPSAVWLGWLGTWPLAPVLALFGVTMLCFPHGALPSSRWRVVVAAMVPAAALLSLTSALWPVEYPDNGLAIAHPFHLAGYETAQHLWNVLGPTAYLLFQLVWVIGAVVRLRRAHGDEARQLRWVAYAVVMGGLAMGAGLVAFRTPALGLLAVPLVAVAAAVAIVKYRLYDIDLLINKTVVYGAMAVIITVVYVAVVAGIGRLIGVGDAHGPWLPLAATALVAVVFERVRRRVQTAADRLVYGRRLTPYESLARLSTHVSRGGHDAALFTGLASTIADGVGAAEVTLWVGAEAELVAVATWPPAAVPATPVVTAPTTLAALDDGGRTHVRAIDSRGAVRGAVTLTKARGEALTVAEDRLLQDLVAQAELVLDNIGLGEELRRRLHQIAVQAAELQAAAQRIVAAQDEARRRLERDLHDGAQQRLVILALTLQAIATQAPPDTALAHAIEDARHQLTLALTELRELARGIHPAVLTREGLGAALDALAERSPIPVTVDVPLATRLPGEIEATAYFIVSEALTNATKHSGATTIAVTGQLTDSRLCVEVTDDGRGGANGRWGNGLQGIRDRLATLNGRLTVHSPAGNGTRLRAEIPCAW</sequence>
<dbReference type="GO" id="GO:0000155">
    <property type="term" value="F:phosphorelay sensor kinase activity"/>
    <property type="evidence" value="ECO:0007669"/>
    <property type="project" value="InterPro"/>
</dbReference>
<keyword evidence="9" id="KW-0472">Membrane</keyword>
<reference evidence="12" key="1">
    <citation type="submission" date="2024-07" db="EMBL/GenBank/DDBJ databases">
        <authorList>
            <person name="Yu S.T."/>
        </authorList>
    </citation>
    <scope>NUCLEOTIDE SEQUENCE</scope>
    <source>
        <strain evidence="12">R41</strain>
    </source>
</reference>
<evidence type="ECO:0000256" key="8">
    <source>
        <dbReference type="ARBA" id="ARBA00023012"/>
    </source>
</evidence>
<dbReference type="AlphaFoldDB" id="A0AB39R7N2"/>
<keyword evidence="5" id="KW-0547">Nucleotide-binding</keyword>
<feature type="domain" description="Histidine kinase/HSP90-like ATPase" evidence="10">
    <location>
        <begin position="599"/>
        <end position="681"/>
    </location>
</feature>
<dbReference type="CDD" id="cd16917">
    <property type="entry name" value="HATPase_UhpB-NarQ-NarX-like"/>
    <property type="match status" value="1"/>
</dbReference>
<keyword evidence="8" id="KW-0902">Two-component regulatory system</keyword>
<evidence type="ECO:0000313" key="12">
    <source>
        <dbReference type="EMBL" id="XDQ51024.1"/>
    </source>
</evidence>
<dbReference type="Pfam" id="PF07730">
    <property type="entry name" value="HisKA_3"/>
    <property type="match status" value="1"/>
</dbReference>
<dbReference type="PANTHER" id="PTHR24421">
    <property type="entry name" value="NITRATE/NITRITE SENSOR PROTEIN NARX-RELATED"/>
    <property type="match status" value="1"/>
</dbReference>
<dbReference type="GO" id="GO:0005524">
    <property type="term" value="F:ATP binding"/>
    <property type="evidence" value="ECO:0007669"/>
    <property type="project" value="UniProtKB-KW"/>
</dbReference>
<dbReference type="Gene3D" id="3.30.565.10">
    <property type="entry name" value="Histidine kinase-like ATPase, C-terminal domain"/>
    <property type="match status" value="1"/>
</dbReference>
<organism evidence="12">
    <name type="scientific">Streptomyces sp. R41</name>
    <dbReference type="NCBI Taxonomy" id="3238632"/>
    <lineage>
        <taxon>Bacteria</taxon>
        <taxon>Bacillati</taxon>
        <taxon>Actinomycetota</taxon>
        <taxon>Actinomycetes</taxon>
        <taxon>Kitasatosporales</taxon>
        <taxon>Streptomycetaceae</taxon>
        <taxon>Streptomyces</taxon>
    </lineage>
</organism>
<evidence type="ECO:0000256" key="7">
    <source>
        <dbReference type="ARBA" id="ARBA00022840"/>
    </source>
</evidence>
<feature type="transmembrane region" description="Helical" evidence="9">
    <location>
        <begin position="211"/>
        <end position="230"/>
    </location>
</feature>
<dbReference type="GO" id="GO:0016020">
    <property type="term" value="C:membrane"/>
    <property type="evidence" value="ECO:0007669"/>
    <property type="project" value="InterPro"/>
</dbReference>
<dbReference type="Pfam" id="PF02518">
    <property type="entry name" value="HATPase_c"/>
    <property type="match status" value="1"/>
</dbReference>
<evidence type="ECO:0000256" key="9">
    <source>
        <dbReference type="SAM" id="Phobius"/>
    </source>
</evidence>
<feature type="transmembrane region" description="Helical" evidence="9">
    <location>
        <begin position="129"/>
        <end position="148"/>
    </location>
</feature>
<evidence type="ECO:0000256" key="1">
    <source>
        <dbReference type="ARBA" id="ARBA00000085"/>
    </source>
</evidence>
<dbReference type="InterPro" id="IPR003594">
    <property type="entry name" value="HATPase_dom"/>
</dbReference>
<evidence type="ECO:0000256" key="2">
    <source>
        <dbReference type="ARBA" id="ARBA00012438"/>
    </source>
</evidence>
<proteinExistence type="predicted"/>
<dbReference type="EC" id="2.7.13.3" evidence="2"/>
<protein>
    <recommendedName>
        <fullName evidence="2">histidine kinase</fullName>
        <ecNumber evidence="2">2.7.13.3</ecNumber>
    </recommendedName>
</protein>
<keyword evidence="7" id="KW-0067">ATP-binding</keyword>
<keyword evidence="3" id="KW-0597">Phosphoprotein</keyword>
<evidence type="ECO:0000256" key="4">
    <source>
        <dbReference type="ARBA" id="ARBA00022679"/>
    </source>
</evidence>